<reference evidence="1" key="1">
    <citation type="submission" date="2021-01" db="EMBL/GenBank/DDBJ databases">
        <title>Whole genome shotgun sequence of Rugosimonospora africana NBRC 104875.</title>
        <authorList>
            <person name="Komaki H."/>
            <person name="Tamura T."/>
        </authorList>
    </citation>
    <scope>NUCLEOTIDE SEQUENCE</scope>
    <source>
        <strain evidence="1">NBRC 104875</strain>
    </source>
</reference>
<dbReference type="EMBL" id="BONZ01000103">
    <property type="protein sequence ID" value="GIH20703.1"/>
    <property type="molecule type" value="Genomic_DNA"/>
</dbReference>
<dbReference type="Proteomes" id="UP000642748">
    <property type="component" value="Unassembled WGS sequence"/>
</dbReference>
<accession>A0A8J3R1D8</accession>
<evidence type="ECO:0000313" key="1">
    <source>
        <dbReference type="EMBL" id="GIH20703.1"/>
    </source>
</evidence>
<gene>
    <name evidence="1" type="ORF">Raf01_88750</name>
</gene>
<organism evidence="1 2">
    <name type="scientific">Rugosimonospora africana</name>
    <dbReference type="NCBI Taxonomy" id="556532"/>
    <lineage>
        <taxon>Bacteria</taxon>
        <taxon>Bacillati</taxon>
        <taxon>Actinomycetota</taxon>
        <taxon>Actinomycetes</taxon>
        <taxon>Micromonosporales</taxon>
        <taxon>Micromonosporaceae</taxon>
        <taxon>Rugosimonospora</taxon>
    </lineage>
</organism>
<sequence>MSPPWFTVVVDTIAAVHQGASIIPVSPVERSTALGYARLAQAACSTGFAHSAFSLTEMTLTLQREAVVDPVFLALATALATRLGTEGAGAAWSALVRLVHGRARGARVVEGALESAQAAPHDADRVQRLAEALQVVADSDADFLKQVHELWPSANRELASRVIQNQASATQNQISGIVFGGALQAGTLNVNGDLELGRTDPGQPQR</sequence>
<comment type="caution">
    <text evidence="1">The sequence shown here is derived from an EMBL/GenBank/DDBJ whole genome shotgun (WGS) entry which is preliminary data.</text>
</comment>
<proteinExistence type="predicted"/>
<dbReference type="AlphaFoldDB" id="A0A8J3R1D8"/>
<keyword evidence="2" id="KW-1185">Reference proteome</keyword>
<name>A0A8J3R1D8_9ACTN</name>
<protein>
    <submittedName>
        <fullName evidence="1">Uncharacterized protein</fullName>
    </submittedName>
</protein>
<evidence type="ECO:0000313" key="2">
    <source>
        <dbReference type="Proteomes" id="UP000642748"/>
    </source>
</evidence>